<accession>A0A8C6ZI78</accession>
<feature type="region of interest" description="Disordered" evidence="1">
    <location>
        <begin position="1"/>
        <end position="93"/>
    </location>
</feature>
<evidence type="ECO:0000256" key="1">
    <source>
        <dbReference type="SAM" id="MobiDB-lite"/>
    </source>
</evidence>
<dbReference type="Ensembl" id="ENSNPET00000013724.1">
    <property type="protein sequence ID" value="ENSNPEP00000013391.1"/>
    <property type="gene ID" value="ENSNPEG00000010014.1"/>
</dbReference>
<feature type="region of interest" description="Disordered" evidence="1">
    <location>
        <begin position="123"/>
        <end position="170"/>
    </location>
</feature>
<dbReference type="AlphaFoldDB" id="A0A8C6ZI78"/>
<reference evidence="2" key="1">
    <citation type="submission" date="2025-08" db="UniProtKB">
        <authorList>
            <consortium name="Ensembl"/>
        </authorList>
    </citation>
    <scope>IDENTIFICATION</scope>
</reference>
<feature type="compositionally biased region" description="Basic and acidic residues" evidence="1">
    <location>
        <begin position="156"/>
        <end position="170"/>
    </location>
</feature>
<reference evidence="2" key="2">
    <citation type="submission" date="2025-09" db="UniProtKB">
        <authorList>
            <consortium name="Ensembl"/>
        </authorList>
    </citation>
    <scope>IDENTIFICATION</scope>
</reference>
<feature type="compositionally biased region" description="Low complexity" evidence="1">
    <location>
        <begin position="72"/>
        <end position="83"/>
    </location>
</feature>
<sequence>IIPTSAQTEQRGQGKGRAARQQRRCSWSQLRPRGTHGPEHGGTWAGLQPPAPGDPGRAAVPAQREPGWAVVPARRGPGRAAAPARRDPGWAVVPARRGPGWAAAPARRDPGWAVVPAQRDPGWAAAPARRDPSQAIVPAQREPGGTSGPKTSRGSKGREKRGEEIKSKQTRDSELLLNLFRAGHSVTRAGQKGRGWQCLQSDTRCGYKRQQLSQLNAELLAESTVVLRKSNGLKGTQLFSQSRD</sequence>
<protein>
    <submittedName>
        <fullName evidence="2">Uncharacterized protein</fullName>
    </submittedName>
</protein>
<organism evidence="2 3">
    <name type="scientific">Nothoprocta perdicaria</name>
    <name type="common">Chilean tinamou</name>
    <name type="synonym">Crypturus perdicarius</name>
    <dbReference type="NCBI Taxonomy" id="30464"/>
    <lineage>
        <taxon>Eukaryota</taxon>
        <taxon>Metazoa</taxon>
        <taxon>Chordata</taxon>
        <taxon>Craniata</taxon>
        <taxon>Vertebrata</taxon>
        <taxon>Euteleostomi</taxon>
        <taxon>Archelosauria</taxon>
        <taxon>Archosauria</taxon>
        <taxon>Dinosauria</taxon>
        <taxon>Saurischia</taxon>
        <taxon>Theropoda</taxon>
        <taxon>Coelurosauria</taxon>
        <taxon>Aves</taxon>
        <taxon>Palaeognathae</taxon>
        <taxon>Tinamiformes</taxon>
        <taxon>Tinamidae</taxon>
        <taxon>Nothoprocta</taxon>
    </lineage>
</organism>
<evidence type="ECO:0000313" key="2">
    <source>
        <dbReference type="Ensembl" id="ENSNPEP00000013391.1"/>
    </source>
</evidence>
<keyword evidence="3" id="KW-1185">Reference proteome</keyword>
<proteinExistence type="predicted"/>
<name>A0A8C6ZI78_NOTPE</name>
<evidence type="ECO:0000313" key="3">
    <source>
        <dbReference type="Proteomes" id="UP000694420"/>
    </source>
</evidence>
<dbReference type="Proteomes" id="UP000694420">
    <property type="component" value="Unplaced"/>
</dbReference>